<dbReference type="Proteomes" id="UP000553957">
    <property type="component" value="Unassembled WGS sequence"/>
</dbReference>
<gene>
    <name evidence="1" type="ORF">HNR71_002321</name>
</gene>
<evidence type="ECO:0000313" key="2">
    <source>
        <dbReference type="Proteomes" id="UP000553957"/>
    </source>
</evidence>
<name>A0A841SAU0_9ACTN</name>
<organism evidence="1 2">
    <name type="scientific">Kribbella sandramycini</name>
    <dbReference type="NCBI Taxonomy" id="60450"/>
    <lineage>
        <taxon>Bacteria</taxon>
        <taxon>Bacillati</taxon>
        <taxon>Actinomycetota</taxon>
        <taxon>Actinomycetes</taxon>
        <taxon>Propionibacteriales</taxon>
        <taxon>Kribbellaceae</taxon>
        <taxon>Kribbella</taxon>
    </lineage>
</organism>
<comment type="caution">
    <text evidence="1">The sequence shown here is derived from an EMBL/GenBank/DDBJ whole genome shotgun (WGS) entry which is preliminary data.</text>
</comment>
<dbReference type="EMBL" id="JACHKF010000001">
    <property type="protein sequence ID" value="MBB6566684.1"/>
    <property type="molecule type" value="Genomic_DNA"/>
</dbReference>
<dbReference type="AlphaFoldDB" id="A0A841SAU0"/>
<reference evidence="1 2" key="1">
    <citation type="submission" date="2020-08" db="EMBL/GenBank/DDBJ databases">
        <title>Sequencing the genomes of 1000 actinobacteria strains.</title>
        <authorList>
            <person name="Klenk H.-P."/>
        </authorList>
    </citation>
    <scope>NUCLEOTIDE SEQUENCE [LARGE SCALE GENOMIC DNA]</scope>
    <source>
        <strain evidence="1 2">DSM 15626</strain>
    </source>
</reference>
<proteinExistence type="predicted"/>
<protein>
    <submittedName>
        <fullName evidence="1">Uncharacterized protein</fullName>
    </submittedName>
</protein>
<evidence type="ECO:0000313" key="1">
    <source>
        <dbReference type="EMBL" id="MBB6566684.1"/>
    </source>
</evidence>
<accession>A0A841SAU0</accession>
<dbReference type="RefSeq" id="WP_272954780.1">
    <property type="nucleotide sequence ID" value="NZ_BAAAGT010000004.1"/>
</dbReference>
<sequence length="44" mass="4755">MGNLSPGLTGPVAFELAWAVEEVPGERALPGGSRYEPKWDGYLH</sequence>